<dbReference type="InterPro" id="IPR014036">
    <property type="entry name" value="DeoR-like_C"/>
</dbReference>
<feature type="domain" description="HTH deoR-type" evidence="4">
    <location>
        <begin position="8"/>
        <end position="63"/>
    </location>
</feature>
<dbReference type="InterPro" id="IPR018356">
    <property type="entry name" value="Tscrpt_reg_HTH_DeoR_CS"/>
</dbReference>
<dbReference type="PANTHER" id="PTHR30363">
    <property type="entry name" value="HTH-TYPE TRANSCRIPTIONAL REGULATOR SRLR-RELATED"/>
    <property type="match status" value="1"/>
</dbReference>
<name>N6X605_9ACTO</name>
<dbReference type="SMART" id="SM01134">
    <property type="entry name" value="DeoRC"/>
    <property type="match status" value="1"/>
</dbReference>
<proteinExistence type="predicted"/>
<dbReference type="OrthoDB" id="7688673at2"/>
<dbReference type="STRING" id="888050.HMPREF9004_0467"/>
<comment type="caution">
    <text evidence="5">The sequence shown here is derived from an EMBL/GenBank/DDBJ whole genome shotgun (WGS) entry which is preliminary data.</text>
</comment>
<evidence type="ECO:0000313" key="5">
    <source>
        <dbReference type="EMBL" id="ENO18797.1"/>
    </source>
</evidence>
<gene>
    <name evidence="5" type="ORF">HMPREF9004_0467</name>
</gene>
<reference evidence="5 6" key="1">
    <citation type="submission" date="2013-03" db="EMBL/GenBank/DDBJ databases">
        <title>Reference genome for the Human Microbiome Project.</title>
        <authorList>
            <person name="Aqrawi P."/>
            <person name="Ayvaz T."/>
            <person name="Bess C."/>
            <person name="Blankenburg K."/>
            <person name="Coyle M."/>
            <person name="Deng J."/>
            <person name="Forbes L."/>
            <person name="Fowler G."/>
            <person name="Francisco L."/>
            <person name="Fu Q."/>
            <person name="Gibbs R."/>
            <person name="Gross S."/>
            <person name="Gubbala S."/>
            <person name="Hale W."/>
            <person name="Hemphill L."/>
            <person name="Highlander S."/>
            <person name="Hirani K."/>
            <person name="Jackson L."/>
            <person name="Jakkamsetti A."/>
            <person name="Javaid M."/>
            <person name="Jayaseelan J.C."/>
            <person name="Jiang H."/>
            <person name="Joshi V."/>
            <person name="Korchina V."/>
            <person name="Kovar C."/>
            <person name="Lara F."/>
            <person name="Lee S."/>
            <person name="Liu Y."/>
            <person name="Mata R."/>
            <person name="Mathew T."/>
            <person name="Munidasa M."/>
            <person name="Muzny D."/>
            <person name="Nazareth L."/>
            <person name="Ngo R."/>
            <person name="Nguyen L."/>
            <person name="Nguyen N."/>
            <person name="Okwuonu G."/>
            <person name="Ongeri F."/>
            <person name="Palculict T."/>
            <person name="Patil S."/>
            <person name="Petrosino J."/>
            <person name="Pham C."/>
            <person name="Pham P."/>
            <person name="Pu L.-L."/>
            <person name="Qin X."/>
            <person name="Qu J."/>
            <person name="Reid J."/>
            <person name="Ross M."/>
            <person name="Ruth R."/>
            <person name="Saada N."/>
            <person name="San Lucas F."/>
            <person name="Santibanez J."/>
            <person name="Shang Y."/>
            <person name="Simmons D."/>
            <person name="Song X.-Z."/>
            <person name="Tang L.-Y."/>
            <person name="Thornton R."/>
            <person name="Warren J."/>
            <person name="Weissenberger G."/>
            <person name="Wilczek-Boney K."/>
            <person name="Worley K."/>
            <person name="Youmans B."/>
            <person name="Zhang J."/>
            <person name="Zhang L."/>
            <person name="Zhao Z."/>
            <person name="Zhou C."/>
            <person name="Zhu D."/>
            <person name="Zhu Y."/>
        </authorList>
    </citation>
    <scope>NUCLEOTIDE SEQUENCE [LARGE SCALE GENOMIC DNA]</scope>
    <source>
        <strain evidence="5 6">F0333</strain>
    </source>
</reference>
<dbReference type="Proteomes" id="UP000013015">
    <property type="component" value="Unassembled WGS sequence"/>
</dbReference>
<evidence type="ECO:0000256" key="2">
    <source>
        <dbReference type="ARBA" id="ARBA00023125"/>
    </source>
</evidence>
<dbReference type="RefSeq" id="WP_005962198.1">
    <property type="nucleotide sequence ID" value="NZ_CP040505.1"/>
</dbReference>
<keyword evidence="1" id="KW-0805">Transcription regulation</keyword>
<dbReference type="PANTHER" id="PTHR30363:SF44">
    <property type="entry name" value="AGA OPERON TRANSCRIPTIONAL REPRESSOR-RELATED"/>
    <property type="match status" value="1"/>
</dbReference>
<dbReference type="InterPro" id="IPR050313">
    <property type="entry name" value="Carb_Metab_HTH_regulators"/>
</dbReference>
<keyword evidence="2" id="KW-0238">DNA-binding</keyword>
<dbReference type="InterPro" id="IPR001034">
    <property type="entry name" value="DeoR_HTH"/>
</dbReference>
<dbReference type="InterPro" id="IPR037171">
    <property type="entry name" value="NagB/RpiA_transferase-like"/>
</dbReference>
<dbReference type="Pfam" id="PF00455">
    <property type="entry name" value="DeoRC"/>
    <property type="match status" value="1"/>
</dbReference>
<evidence type="ECO:0000259" key="4">
    <source>
        <dbReference type="PROSITE" id="PS51000"/>
    </source>
</evidence>
<sequence length="259" mass="26778">MGKQGLVGAERRKTILRMVQESGSASVAQLCATLGVSAATIHRDLAALAKEGVVERVHGGILAPAGGADDPHVLGEKAHRRGEKAEIARTALSFVSPEVHSVFLEASTTVAQLGLLLRERRGLVFLTNSPEIALELVAEGLEVTLVGGQLRARTLATVGPDANRQIGLSRVDVAFIGVSAIDVDGLSSMNAIEAETKTAIIAASRAVIALGDHSKLGKRGLAHVARADAINALVTDARADDAAVEALRSCGLEVIIAEG</sequence>
<dbReference type="GO" id="GO:0003700">
    <property type="term" value="F:DNA-binding transcription factor activity"/>
    <property type="evidence" value="ECO:0007669"/>
    <property type="project" value="InterPro"/>
</dbReference>
<dbReference type="AlphaFoldDB" id="N6X605"/>
<keyword evidence="6" id="KW-1185">Reference proteome</keyword>
<dbReference type="GO" id="GO:0003677">
    <property type="term" value="F:DNA binding"/>
    <property type="evidence" value="ECO:0007669"/>
    <property type="project" value="UniProtKB-KW"/>
</dbReference>
<dbReference type="Pfam" id="PF08220">
    <property type="entry name" value="HTH_DeoR"/>
    <property type="match status" value="1"/>
</dbReference>
<evidence type="ECO:0000313" key="6">
    <source>
        <dbReference type="Proteomes" id="UP000013015"/>
    </source>
</evidence>
<dbReference type="PROSITE" id="PS00894">
    <property type="entry name" value="HTH_DEOR_1"/>
    <property type="match status" value="1"/>
</dbReference>
<dbReference type="InterPro" id="IPR036390">
    <property type="entry name" value="WH_DNA-bd_sf"/>
</dbReference>
<keyword evidence="3" id="KW-0804">Transcription</keyword>
<dbReference type="SMART" id="SM00420">
    <property type="entry name" value="HTH_DEOR"/>
    <property type="match status" value="1"/>
</dbReference>
<dbReference type="PATRIC" id="fig|888050.3.peg.455"/>
<dbReference type="SUPFAM" id="SSF46785">
    <property type="entry name" value="Winged helix' DNA-binding domain"/>
    <property type="match status" value="1"/>
</dbReference>
<evidence type="ECO:0000256" key="3">
    <source>
        <dbReference type="ARBA" id="ARBA00023163"/>
    </source>
</evidence>
<dbReference type="Gene3D" id="3.40.50.1360">
    <property type="match status" value="1"/>
</dbReference>
<dbReference type="PROSITE" id="PS51000">
    <property type="entry name" value="HTH_DEOR_2"/>
    <property type="match status" value="1"/>
</dbReference>
<dbReference type="HOGENOM" id="CLU_060699_3_1_11"/>
<dbReference type="Gene3D" id="1.10.10.10">
    <property type="entry name" value="Winged helix-like DNA-binding domain superfamily/Winged helix DNA-binding domain"/>
    <property type="match status" value="1"/>
</dbReference>
<dbReference type="SUPFAM" id="SSF100950">
    <property type="entry name" value="NagB/RpiA/CoA transferase-like"/>
    <property type="match status" value="1"/>
</dbReference>
<protein>
    <submittedName>
        <fullName evidence="5">Glucitol operon repressor</fullName>
    </submittedName>
</protein>
<dbReference type="PRINTS" id="PR00037">
    <property type="entry name" value="HTHLACR"/>
</dbReference>
<organism evidence="5 6">
    <name type="scientific">Schaalia cardiffensis F0333</name>
    <dbReference type="NCBI Taxonomy" id="888050"/>
    <lineage>
        <taxon>Bacteria</taxon>
        <taxon>Bacillati</taxon>
        <taxon>Actinomycetota</taxon>
        <taxon>Actinomycetes</taxon>
        <taxon>Actinomycetales</taxon>
        <taxon>Actinomycetaceae</taxon>
        <taxon>Schaalia</taxon>
    </lineage>
</organism>
<evidence type="ECO:0000256" key="1">
    <source>
        <dbReference type="ARBA" id="ARBA00023015"/>
    </source>
</evidence>
<dbReference type="InterPro" id="IPR036388">
    <property type="entry name" value="WH-like_DNA-bd_sf"/>
</dbReference>
<dbReference type="EMBL" id="AQHZ01000007">
    <property type="protein sequence ID" value="ENO18797.1"/>
    <property type="molecule type" value="Genomic_DNA"/>
</dbReference>
<dbReference type="eggNOG" id="COG1349">
    <property type="taxonomic scope" value="Bacteria"/>
</dbReference>
<accession>N6X605</accession>